<dbReference type="InterPro" id="IPR034660">
    <property type="entry name" value="DinB/YfiT-like"/>
</dbReference>
<evidence type="ECO:0000313" key="2">
    <source>
        <dbReference type="Proteomes" id="UP001499841"/>
    </source>
</evidence>
<accession>A0ABP8EWS4</accession>
<evidence type="ECO:0000313" key="1">
    <source>
        <dbReference type="EMBL" id="GAA4288385.1"/>
    </source>
</evidence>
<dbReference type="InterPro" id="IPR007061">
    <property type="entry name" value="MST-like"/>
</dbReference>
<gene>
    <name evidence="1" type="ORF">GCM10022262_27450</name>
</gene>
<dbReference type="Gene3D" id="1.20.120.450">
    <property type="entry name" value="dinb family like domain"/>
    <property type="match status" value="1"/>
</dbReference>
<name>A0ABP8EWS4_9MICO</name>
<dbReference type="Pfam" id="PF04978">
    <property type="entry name" value="MST"/>
    <property type="match status" value="1"/>
</dbReference>
<dbReference type="Proteomes" id="UP001499841">
    <property type="component" value="Unassembled WGS sequence"/>
</dbReference>
<comment type="caution">
    <text evidence="1">The sequence shown here is derived from an EMBL/GenBank/DDBJ whole genome shotgun (WGS) entry which is preliminary data.</text>
</comment>
<protein>
    <recommendedName>
        <fullName evidence="3">DUF664 domain-containing protein</fullName>
    </recommendedName>
</protein>
<organism evidence="1 2">
    <name type="scientific">Georgenia daeguensis</name>
    <dbReference type="NCBI Taxonomy" id="908355"/>
    <lineage>
        <taxon>Bacteria</taxon>
        <taxon>Bacillati</taxon>
        <taxon>Actinomycetota</taxon>
        <taxon>Actinomycetes</taxon>
        <taxon>Micrococcales</taxon>
        <taxon>Bogoriellaceae</taxon>
        <taxon>Georgenia</taxon>
    </lineage>
</organism>
<keyword evidence="2" id="KW-1185">Reference proteome</keyword>
<dbReference type="SUPFAM" id="SSF109854">
    <property type="entry name" value="DinB/YfiT-like putative metalloenzymes"/>
    <property type="match status" value="1"/>
</dbReference>
<sequence>MGESDDILLRYCLQKFDELTQLVVDLGDELANLRPDVEGANSPVAILVHCCGMMRNWSSTVNLGVPIPRHRDAEFRARTTVAEVASLARTTRSAFEGDVRQTVLDSAPVAVPPGREEFWTGTCRGVLLHVFEELCQHLGQAEITRDLLSAGQPAAPGS</sequence>
<reference evidence="2" key="1">
    <citation type="journal article" date="2019" name="Int. J. Syst. Evol. Microbiol.">
        <title>The Global Catalogue of Microorganisms (GCM) 10K type strain sequencing project: providing services to taxonomists for standard genome sequencing and annotation.</title>
        <authorList>
            <consortium name="The Broad Institute Genomics Platform"/>
            <consortium name="The Broad Institute Genome Sequencing Center for Infectious Disease"/>
            <person name="Wu L."/>
            <person name="Ma J."/>
        </authorList>
    </citation>
    <scope>NUCLEOTIDE SEQUENCE [LARGE SCALE GENOMIC DNA]</scope>
    <source>
        <strain evidence="2">JCM 17459</strain>
    </source>
</reference>
<proteinExistence type="predicted"/>
<dbReference type="RefSeq" id="WP_345042241.1">
    <property type="nucleotide sequence ID" value="NZ_BAABBA010000013.1"/>
</dbReference>
<dbReference type="EMBL" id="BAABBA010000013">
    <property type="protein sequence ID" value="GAA4288385.1"/>
    <property type="molecule type" value="Genomic_DNA"/>
</dbReference>
<evidence type="ECO:0008006" key="3">
    <source>
        <dbReference type="Google" id="ProtNLM"/>
    </source>
</evidence>